<evidence type="ECO:0000256" key="1">
    <source>
        <dbReference type="SAM" id="Phobius"/>
    </source>
</evidence>
<comment type="caution">
    <text evidence="2">The sequence shown here is derived from an EMBL/GenBank/DDBJ whole genome shotgun (WGS) entry which is preliminary data.</text>
</comment>
<organism evidence="2 3">
    <name type="scientific">Paenibacillus xanthanilyticus</name>
    <dbReference type="NCBI Taxonomy" id="1783531"/>
    <lineage>
        <taxon>Bacteria</taxon>
        <taxon>Bacillati</taxon>
        <taxon>Bacillota</taxon>
        <taxon>Bacilli</taxon>
        <taxon>Bacillales</taxon>
        <taxon>Paenibacillaceae</taxon>
        <taxon>Paenibacillus</taxon>
    </lineage>
</organism>
<feature type="transmembrane region" description="Helical" evidence="1">
    <location>
        <begin position="183"/>
        <end position="201"/>
    </location>
</feature>
<dbReference type="RefSeq" id="WP_377721687.1">
    <property type="nucleotide sequence ID" value="NZ_JBHSAM010000034.1"/>
</dbReference>
<sequence>MEFLLFMLFSIVEMIGIFALTLYVFRFNLMNSVVPVLISVTLMNVQSYLIREDTTLSYIVPVLNLIFIILFVWAILRQPFVGSIFVGTIGVVAGGLLQSLLIYLSNGYLSVEEVQTVAIKGYYLQTLTGFIAFAIGATLYKFGIGFSFDLEKLRIKKERFFLPIIIVLLILGLGVLMYFLDVYINLLTFVIALLFFLYYSVKKEVE</sequence>
<evidence type="ECO:0000313" key="3">
    <source>
        <dbReference type="Proteomes" id="UP001595715"/>
    </source>
</evidence>
<feature type="transmembrane region" description="Helical" evidence="1">
    <location>
        <begin position="56"/>
        <end position="76"/>
    </location>
</feature>
<evidence type="ECO:0000313" key="2">
    <source>
        <dbReference type="EMBL" id="MFC4103102.1"/>
    </source>
</evidence>
<feature type="transmembrane region" description="Helical" evidence="1">
    <location>
        <begin position="160"/>
        <end position="177"/>
    </location>
</feature>
<keyword evidence="1" id="KW-0472">Membrane</keyword>
<keyword evidence="1" id="KW-0812">Transmembrane</keyword>
<name>A0ABV8KB04_9BACL</name>
<proteinExistence type="predicted"/>
<feature type="transmembrane region" description="Helical" evidence="1">
    <location>
        <begin position="122"/>
        <end position="140"/>
    </location>
</feature>
<dbReference type="Proteomes" id="UP001595715">
    <property type="component" value="Unassembled WGS sequence"/>
</dbReference>
<protein>
    <submittedName>
        <fullName evidence="2">Uncharacterized protein</fullName>
    </submittedName>
</protein>
<keyword evidence="3" id="KW-1185">Reference proteome</keyword>
<keyword evidence="1" id="KW-1133">Transmembrane helix</keyword>
<dbReference type="EMBL" id="JBHSAM010000034">
    <property type="protein sequence ID" value="MFC4103102.1"/>
    <property type="molecule type" value="Genomic_DNA"/>
</dbReference>
<accession>A0ABV8KB04</accession>
<feature type="transmembrane region" description="Helical" evidence="1">
    <location>
        <begin position="32"/>
        <end position="50"/>
    </location>
</feature>
<gene>
    <name evidence="2" type="ORF">ACFOZ8_26105</name>
</gene>
<reference evidence="3" key="1">
    <citation type="journal article" date="2019" name="Int. J. Syst. Evol. Microbiol.">
        <title>The Global Catalogue of Microorganisms (GCM) 10K type strain sequencing project: providing services to taxonomists for standard genome sequencing and annotation.</title>
        <authorList>
            <consortium name="The Broad Institute Genomics Platform"/>
            <consortium name="The Broad Institute Genome Sequencing Center for Infectious Disease"/>
            <person name="Wu L."/>
            <person name="Ma J."/>
        </authorList>
    </citation>
    <scope>NUCLEOTIDE SEQUENCE [LARGE SCALE GENOMIC DNA]</scope>
    <source>
        <strain evidence="3">IBRC-M 10987</strain>
    </source>
</reference>
<feature type="transmembrane region" description="Helical" evidence="1">
    <location>
        <begin position="83"/>
        <end position="102"/>
    </location>
</feature>
<feature type="transmembrane region" description="Helical" evidence="1">
    <location>
        <begin position="6"/>
        <end position="25"/>
    </location>
</feature>